<gene>
    <name evidence="1" type="ORF">SDC9_196339</name>
</gene>
<accession>A0A645IBX0</accession>
<dbReference type="EMBL" id="VSSQ01111318">
    <property type="protein sequence ID" value="MPN48727.1"/>
    <property type="molecule type" value="Genomic_DNA"/>
</dbReference>
<dbReference type="AlphaFoldDB" id="A0A645IBX0"/>
<comment type="caution">
    <text evidence="1">The sequence shown here is derived from an EMBL/GenBank/DDBJ whole genome shotgun (WGS) entry which is preliminary data.</text>
</comment>
<evidence type="ECO:0000313" key="1">
    <source>
        <dbReference type="EMBL" id="MPN48727.1"/>
    </source>
</evidence>
<reference evidence="1" key="1">
    <citation type="submission" date="2019-08" db="EMBL/GenBank/DDBJ databases">
        <authorList>
            <person name="Kucharzyk K."/>
            <person name="Murdoch R.W."/>
            <person name="Higgins S."/>
            <person name="Loffler F."/>
        </authorList>
    </citation>
    <scope>NUCLEOTIDE SEQUENCE</scope>
</reference>
<name>A0A645IBX0_9ZZZZ</name>
<protein>
    <submittedName>
        <fullName evidence="1">Uncharacterized protein</fullName>
    </submittedName>
</protein>
<organism evidence="1">
    <name type="scientific">bioreactor metagenome</name>
    <dbReference type="NCBI Taxonomy" id="1076179"/>
    <lineage>
        <taxon>unclassified sequences</taxon>
        <taxon>metagenomes</taxon>
        <taxon>ecological metagenomes</taxon>
    </lineage>
</organism>
<proteinExistence type="predicted"/>
<sequence length="53" mass="5772">MIHFFLSGVSLEKKLAEPLVVDQGGVEFRCPLVTLCMDGGAAADALHPHQFKF</sequence>